<keyword evidence="1" id="KW-0812">Transmembrane</keyword>
<protein>
    <submittedName>
        <fullName evidence="2">Uncharacterized protein</fullName>
    </submittedName>
</protein>
<evidence type="ECO:0000256" key="1">
    <source>
        <dbReference type="SAM" id="Phobius"/>
    </source>
</evidence>
<dbReference type="EMBL" id="LUCH01013058">
    <property type="protein sequence ID" value="KAF5395443.1"/>
    <property type="molecule type" value="Genomic_DNA"/>
</dbReference>
<dbReference type="AlphaFoldDB" id="A0A8J4T084"/>
<proteinExistence type="predicted"/>
<organism evidence="2 3">
    <name type="scientific">Paragonimus heterotremus</name>
    <dbReference type="NCBI Taxonomy" id="100268"/>
    <lineage>
        <taxon>Eukaryota</taxon>
        <taxon>Metazoa</taxon>
        <taxon>Spiralia</taxon>
        <taxon>Lophotrochozoa</taxon>
        <taxon>Platyhelminthes</taxon>
        <taxon>Trematoda</taxon>
        <taxon>Digenea</taxon>
        <taxon>Plagiorchiida</taxon>
        <taxon>Troglotremata</taxon>
        <taxon>Troglotrematidae</taxon>
        <taxon>Paragonimus</taxon>
    </lineage>
</organism>
<dbReference type="Proteomes" id="UP000748531">
    <property type="component" value="Unassembled WGS sequence"/>
</dbReference>
<keyword evidence="1" id="KW-1133">Transmembrane helix</keyword>
<gene>
    <name evidence="2" type="ORF">PHET_12182</name>
</gene>
<keyword evidence="1" id="KW-0472">Membrane</keyword>
<evidence type="ECO:0000313" key="3">
    <source>
        <dbReference type="Proteomes" id="UP000748531"/>
    </source>
</evidence>
<keyword evidence="3" id="KW-1185">Reference proteome</keyword>
<reference evidence="2" key="1">
    <citation type="submission" date="2019-05" db="EMBL/GenBank/DDBJ databases">
        <title>Annotation for the trematode Paragonimus heterotremus.</title>
        <authorList>
            <person name="Choi Y.-J."/>
        </authorList>
    </citation>
    <scope>NUCLEOTIDE SEQUENCE</scope>
    <source>
        <strain evidence="2">LC</strain>
    </source>
</reference>
<feature type="transmembrane region" description="Helical" evidence="1">
    <location>
        <begin position="25"/>
        <end position="45"/>
    </location>
</feature>
<name>A0A8J4T084_9TREM</name>
<sequence>MTPQYVTTIYPGHILQVSRLAPLKAYGLLVATVILHFLLPVTHLLRVRNTVL</sequence>
<comment type="caution">
    <text evidence="2">The sequence shown here is derived from an EMBL/GenBank/DDBJ whole genome shotgun (WGS) entry which is preliminary data.</text>
</comment>
<accession>A0A8J4T084</accession>
<evidence type="ECO:0000313" key="2">
    <source>
        <dbReference type="EMBL" id="KAF5395443.1"/>
    </source>
</evidence>